<dbReference type="SUPFAM" id="SSF51215">
    <property type="entry name" value="Regulatory protein AraC"/>
    <property type="match status" value="1"/>
</dbReference>
<proteinExistence type="predicted"/>
<protein>
    <submittedName>
        <fullName evidence="5">Helix-turn-helix transcriptional regulator</fullName>
    </submittedName>
</protein>
<dbReference type="RefSeq" id="WP_308864902.1">
    <property type="nucleotide sequence ID" value="NZ_JAVHUL010000028.1"/>
</dbReference>
<organism evidence="5 6">
    <name type="scientific">Mesonia profundi</name>
    <dbReference type="NCBI Taxonomy" id="3070998"/>
    <lineage>
        <taxon>Bacteria</taxon>
        <taxon>Pseudomonadati</taxon>
        <taxon>Bacteroidota</taxon>
        <taxon>Flavobacteriia</taxon>
        <taxon>Flavobacteriales</taxon>
        <taxon>Flavobacteriaceae</taxon>
        <taxon>Mesonia</taxon>
    </lineage>
</organism>
<evidence type="ECO:0000259" key="4">
    <source>
        <dbReference type="PROSITE" id="PS01124"/>
    </source>
</evidence>
<dbReference type="Gene3D" id="1.10.10.60">
    <property type="entry name" value="Homeodomain-like"/>
    <property type="match status" value="1"/>
</dbReference>
<dbReference type="InterPro" id="IPR009057">
    <property type="entry name" value="Homeodomain-like_sf"/>
</dbReference>
<dbReference type="InterPro" id="IPR018060">
    <property type="entry name" value="HTH_AraC"/>
</dbReference>
<dbReference type="Pfam" id="PF12833">
    <property type="entry name" value="HTH_18"/>
    <property type="match status" value="1"/>
</dbReference>
<dbReference type="InterPro" id="IPR037923">
    <property type="entry name" value="HTH-like"/>
</dbReference>
<feature type="domain" description="HTH araC/xylS-type" evidence="4">
    <location>
        <begin position="186"/>
        <end position="284"/>
    </location>
</feature>
<dbReference type="PANTHER" id="PTHR43280:SF32">
    <property type="entry name" value="TRANSCRIPTIONAL REGULATORY PROTEIN"/>
    <property type="match status" value="1"/>
</dbReference>
<dbReference type="SUPFAM" id="SSF46689">
    <property type="entry name" value="Homeodomain-like"/>
    <property type="match status" value="1"/>
</dbReference>
<dbReference type="Proteomes" id="UP001230915">
    <property type="component" value="Unassembled WGS sequence"/>
</dbReference>
<comment type="caution">
    <text evidence="5">The sequence shown here is derived from an EMBL/GenBank/DDBJ whole genome shotgun (WGS) entry which is preliminary data.</text>
</comment>
<evidence type="ECO:0000313" key="5">
    <source>
        <dbReference type="EMBL" id="MDQ7917997.1"/>
    </source>
</evidence>
<dbReference type="PROSITE" id="PS01124">
    <property type="entry name" value="HTH_ARAC_FAMILY_2"/>
    <property type="match status" value="1"/>
</dbReference>
<evidence type="ECO:0000256" key="1">
    <source>
        <dbReference type="ARBA" id="ARBA00023015"/>
    </source>
</evidence>
<keyword evidence="3" id="KW-0804">Transcription</keyword>
<keyword evidence="1" id="KW-0805">Transcription regulation</keyword>
<keyword evidence="2" id="KW-0238">DNA-binding</keyword>
<evidence type="ECO:0000313" key="6">
    <source>
        <dbReference type="Proteomes" id="UP001230915"/>
    </source>
</evidence>
<dbReference type="PANTHER" id="PTHR43280">
    <property type="entry name" value="ARAC-FAMILY TRANSCRIPTIONAL REGULATOR"/>
    <property type="match status" value="1"/>
</dbReference>
<keyword evidence="6" id="KW-1185">Reference proteome</keyword>
<dbReference type="EMBL" id="JAVHUL010000028">
    <property type="protein sequence ID" value="MDQ7917997.1"/>
    <property type="molecule type" value="Genomic_DNA"/>
</dbReference>
<evidence type="ECO:0000256" key="2">
    <source>
        <dbReference type="ARBA" id="ARBA00023125"/>
    </source>
</evidence>
<reference evidence="5 6" key="1">
    <citation type="submission" date="2023-08" db="EMBL/GenBank/DDBJ databases">
        <title>Mesonia sp. MT50, isolated from deep-sea sediment of the Mariana Trench.</title>
        <authorList>
            <person name="Fu H."/>
        </authorList>
    </citation>
    <scope>NUCLEOTIDE SEQUENCE [LARGE SCALE GENOMIC DNA]</scope>
    <source>
        <strain evidence="5 6">MT50</strain>
    </source>
</reference>
<dbReference type="SMART" id="SM00342">
    <property type="entry name" value="HTH_ARAC"/>
    <property type="match status" value="1"/>
</dbReference>
<sequence length="290" mass="33076">MNEITNELNEQGFSINPSTFFLERNDGNNNFNTLDFYVIHIILQKAKIAVNNVTYELPAGSLVFIGPGKEIFVHDGYDQEEAVYVIAFSLSFYDRSITDGVLLNSELFFNCESDLVISPASLPTAEIKKLIIDRLNLYKSKNNSGFYIATAHNCVEALLLDGLLHIEERQSNKDNYKKFTSFDVVNRFRALLQKNFKSERKVSYYADKLHVTPRRLTEMTEEILGKSAKQLIIEKVVNESSILLQHSAHTVSEIAYTLGFNDEGNFSNFIKTHTRKSPKEIREKQAIISD</sequence>
<evidence type="ECO:0000256" key="3">
    <source>
        <dbReference type="ARBA" id="ARBA00023163"/>
    </source>
</evidence>
<name>A0ABU1A2T3_9FLAO</name>
<gene>
    <name evidence="5" type="ORF">RBU60_10450</name>
</gene>
<accession>A0ABU1A2T3</accession>